<evidence type="ECO:0000313" key="10">
    <source>
        <dbReference type="Proteomes" id="UP001314205"/>
    </source>
</evidence>
<dbReference type="PROSITE" id="PS00063">
    <property type="entry name" value="ALDOKETO_REDUCTASE_3"/>
    <property type="match status" value="1"/>
</dbReference>
<keyword evidence="3" id="KW-0560">Oxidoreductase</keyword>
<dbReference type="AlphaFoldDB" id="A0AAV1L4B2"/>
<sequence>MARFVSFVVLILIFFNTGTRAVQAPVKLLNDGNKIPILALGTYGSREDISRMRQAVYWAIEAGYRHIDTAELYNNEVEIGQGIADAIQKGLVTREELFITTKLWNNHHARDQVIPALQDSLKRLGLNYVDLYLIHSPIAQKADGTFENIDYLDTWRGMEDAKKLGLAKSIGVSNFNSEQIGRILKSCEIKPAVNQIEVNPTLTQEQLISYCRSVDIDVMSYSPFGFMVSRRKENKLSPRFDDPELMKIAEKYGKTTSQVVLRYLIDRGTIPIPKSTNKERIIQNIDIFDFSLTEDEIANINKFNKNIRVVDIVEWRDHPYYPFNKA</sequence>
<keyword evidence="7" id="KW-0732">Signal</keyword>
<dbReference type="SUPFAM" id="SSF51430">
    <property type="entry name" value="NAD(P)-linked oxidoreductase"/>
    <property type="match status" value="1"/>
</dbReference>
<feature type="chain" id="PRO_5043954000" description="NADP-dependent oxidoreductase domain-containing protein" evidence="7">
    <location>
        <begin position="22"/>
        <end position="326"/>
    </location>
</feature>
<dbReference type="GO" id="GO:0016491">
    <property type="term" value="F:oxidoreductase activity"/>
    <property type="evidence" value="ECO:0007669"/>
    <property type="project" value="UniProtKB-KW"/>
</dbReference>
<gene>
    <name evidence="9" type="ORF">PARMNEM_LOCUS10533</name>
</gene>
<dbReference type="Gene3D" id="3.20.20.100">
    <property type="entry name" value="NADP-dependent oxidoreductase domain"/>
    <property type="match status" value="1"/>
</dbReference>
<dbReference type="Pfam" id="PF00248">
    <property type="entry name" value="Aldo_ket_red"/>
    <property type="match status" value="1"/>
</dbReference>
<dbReference type="PANTHER" id="PTHR11732">
    <property type="entry name" value="ALDO/KETO REDUCTASE"/>
    <property type="match status" value="1"/>
</dbReference>
<proteinExistence type="inferred from homology"/>
<dbReference type="InterPro" id="IPR036812">
    <property type="entry name" value="NAD(P)_OxRdtase_dom_sf"/>
</dbReference>
<dbReference type="EMBL" id="CAVLGL010000085">
    <property type="protein sequence ID" value="CAK1590121.1"/>
    <property type="molecule type" value="Genomic_DNA"/>
</dbReference>
<dbReference type="PROSITE" id="PS00062">
    <property type="entry name" value="ALDOKETO_REDUCTASE_2"/>
    <property type="match status" value="1"/>
</dbReference>
<evidence type="ECO:0000256" key="4">
    <source>
        <dbReference type="PIRSR" id="PIRSR000097-1"/>
    </source>
</evidence>
<evidence type="ECO:0000256" key="6">
    <source>
        <dbReference type="PIRSR" id="PIRSR000097-3"/>
    </source>
</evidence>
<feature type="active site" description="Proton donor" evidence="4">
    <location>
        <position position="73"/>
    </location>
</feature>
<keyword evidence="10" id="KW-1185">Reference proteome</keyword>
<name>A0AAV1L4B2_9NEOP</name>
<evidence type="ECO:0000256" key="1">
    <source>
        <dbReference type="ARBA" id="ARBA00007905"/>
    </source>
</evidence>
<reference evidence="9 10" key="1">
    <citation type="submission" date="2023-11" db="EMBL/GenBank/DDBJ databases">
        <authorList>
            <person name="Hedman E."/>
            <person name="Englund M."/>
            <person name="Stromberg M."/>
            <person name="Nyberg Akerstrom W."/>
            <person name="Nylinder S."/>
            <person name="Jareborg N."/>
            <person name="Kallberg Y."/>
            <person name="Kronander E."/>
        </authorList>
    </citation>
    <scope>NUCLEOTIDE SEQUENCE [LARGE SCALE GENOMIC DNA]</scope>
</reference>
<comment type="similarity">
    <text evidence="1">Belongs to the aldo/keto reductase family.</text>
</comment>
<dbReference type="InterPro" id="IPR044488">
    <property type="entry name" value="AKR2E"/>
</dbReference>
<dbReference type="PRINTS" id="PR00069">
    <property type="entry name" value="ALDKETRDTASE"/>
</dbReference>
<dbReference type="CDD" id="cd19116">
    <property type="entry name" value="AKR_AKR2E1-5"/>
    <property type="match status" value="1"/>
</dbReference>
<evidence type="ECO:0000256" key="7">
    <source>
        <dbReference type="SAM" id="SignalP"/>
    </source>
</evidence>
<dbReference type="InterPro" id="IPR018170">
    <property type="entry name" value="Aldo/ket_reductase_CS"/>
</dbReference>
<feature type="binding site" evidence="5">
    <location>
        <position position="135"/>
    </location>
    <ligand>
        <name>substrate</name>
    </ligand>
</feature>
<feature type="domain" description="NADP-dependent oxidoreductase" evidence="8">
    <location>
        <begin position="53"/>
        <end position="304"/>
    </location>
</feature>
<organism evidence="9 10">
    <name type="scientific">Parnassius mnemosyne</name>
    <name type="common">clouded apollo</name>
    <dbReference type="NCBI Taxonomy" id="213953"/>
    <lineage>
        <taxon>Eukaryota</taxon>
        <taxon>Metazoa</taxon>
        <taxon>Ecdysozoa</taxon>
        <taxon>Arthropoda</taxon>
        <taxon>Hexapoda</taxon>
        <taxon>Insecta</taxon>
        <taxon>Pterygota</taxon>
        <taxon>Neoptera</taxon>
        <taxon>Endopterygota</taxon>
        <taxon>Lepidoptera</taxon>
        <taxon>Glossata</taxon>
        <taxon>Ditrysia</taxon>
        <taxon>Papilionoidea</taxon>
        <taxon>Papilionidae</taxon>
        <taxon>Parnassiinae</taxon>
        <taxon>Parnassini</taxon>
        <taxon>Parnassius</taxon>
        <taxon>Driopa</taxon>
    </lineage>
</organism>
<dbReference type="Proteomes" id="UP001314205">
    <property type="component" value="Unassembled WGS sequence"/>
</dbReference>
<evidence type="ECO:0000256" key="5">
    <source>
        <dbReference type="PIRSR" id="PIRSR000097-2"/>
    </source>
</evidence>
<keyword evidence="2" id="KW-0521">NADP</keyword>
<comment type="caution">
    <text evidence="9">The sequence shown here is derived from an EMBL/GenBank/DDBJ whole genome shotgun (WGS) entry which is preliminary data.</text>
</comment>
<evidence type="ECO:0000313" key="9">
    <source>
        <dbReference type="EMBL" id="CAK1590121.1"/>
    </source>
</evidence>
<dbReference type="PROSITE" id="PS00798">
    <property type="entry name" value="ALDOKETO_REDUCTASE_1"/>
    <property type="match status" value="1"/>
</dbReference>
<feature type="signal peptide" evidence="7">
    <location>
        <begin position="1"/>
        <end position="21"/>
    </location>
</feature>
<protein>
    <recommendedName>
        <fullName evidence="8">NADP-dependent oxidoreductase domain-containing protein</fullName>
    </recommendedName>
</protein>
<evidence type="ECO:0000259" key="8">
    <source>
        <dbReference type="Pfam" id="PF00248"/>
    </source>
</evidence>
<dbReference type="InterPro" id="IPR020471">
    <property type="entry name" value="AKR"/>
</dbReference>
<feature type="site" description="Lowers pKa of active site Tyr" evidence="6">
    <location>
        <position position="102"/>
    </location>
</feature>
<dbReference type="FunFam" id="3.20.20.100:FF:000006">
    <property type="entry name" value="Aldo-keto reductase family 1 member A1"/>
    <property type="match status" value="1"/>
</dbReference>
<accession>A0AAV1L4B2</accession>
<evidence type="ECO:0000256" key="2">
    <source>
        <dbReference type="ARBA" id="ARBA00022857"/>
    </source>
</evidence>
<dbReference type="PIRSF" id="PIRSF000097">
    <property type="entry name" value="AKR"/>
    <property type="match status" value="1"/>
</dbReference>
<evidence type="ECO:0000256" key="3">
    <source>
        <dbReference type="ARBA" id="ARBA00023002"/>
    </source>
</evidence>
<dbReference type="InterPro" id="IPR023210">
    <property type="entry name" value="NADP_OxRdtase_dom"/>
</dbReference>